<evidence type="ECO:0000313" key="3">
    <source>
        <dbReference type="Proteomes" id="UP000034849"/>
    </source>
</evidence>
<name>A0A0G0G7C5_9BACT</name>
<proteinExistence type="predicted"/>
<gene>
    <name evidence="2" type="ORF">US42_C0016G0008</name>
</gene>
<dbReference type="AlphaFoldDB" id="A0A0G0G7C5"/>
<evidence type="ECO:0000256" key="1">
    <source>
        <dbReference type="SAM" id="MobiDB-lite"/>
    </source>
</evidence>
<reference evidence="2 3" key="1">
    <citation type="journal article" date="2015" name="Nature">
        <title>rRNA introns, odd ribosomes, and small enigmatic genomes across a large radiation of phyla.</title>
        <authorList>
            <person name="Brown C.T."/>
            <person name="Hug L.A."/>
            <person name="Thomas B.C."/>
            <person name="Sharon I."/>
            <person name="Castelle C.J."/>
            <person name="Singh A."/>
            <person name="Wilkins M.J."/>
            <person name="Williams K.H."/>
            <person name="Banfield J.F."/>
        </authorList>
    </citation>
    <scope>NUCLEOTIDE SEQUENCE [LARGE SCALE GENOMIC DNA]</scope>
</reference>
<dbReference type="Gene3D" id="1.10.357.10">
    <property type="entry name" value="Tetracycline Repressor, domain 2"/>
    <property type="match status" value="1"/>
</dbReference>
<comment type="caution">
    <text evidence="2">The sequence shown here is derived from an EMBL/GenBank/DDBJ whole genome shotgun (WGS) entry which is preliminary data.</text>
</comment>
<feature type="region of interest" description="Disordered" evidence="1">
    <location>
        <begin position="134"/>
        <end position="205"/>
    </location>
</feature>
<organism evidence="2 3">
    <name type="scientific">Candidatus Magasanikbacteria bacterium GW2011_GWC2_37_14</name>
    <dbReference type="NCBI Taxonomy" id="1619046"/>
    <lineage>
        <taxon>Bacteria</taxon>
        <taxon>Candidatus Magasanikiibacteriota</taxon>
    </lineage>
</organism>
<feature type="compositionally biased region" description="Basic and acidic residues" evidence="1">
    <location>
        <begin position="136"/>
        <end position="147"/>
    </location>
</feature>
<accession>A0A0G0G7C5</accession>
<feature type="compositionally biased region" description="Basic and acidic residues" evidence="1">
    <location>
        <begin position="158"/>
        <end position="177"/>
    </location>
</feature>
<sequence>MSKAKIKKKMIELASDNPVVSSLCHKFDISRATFYRWFNEDDAFKEEFNKSKIIGITGMCDVAESRIISLVKGSNEYVALNASKYILDHNSPRYKEANQGYIRIKLENKLREAENEKKELIEKTIEGIQVFIQQGKQKEEENEDKIKGNQITFVNFSKSDDKSTNIQDSKSETDKPSVEPQENQTTSNNSDLNSSNQDNSRDNSI</sequence>
<evidence type="ECO:0000313" key="2">
    <source>
        <dbReference type="EMBL" id="KKQ27023.1"/>
    </source>
</evidence>
<evidence type="ECO:0008006" key="4">
    <source>
        <dbReference type="Google" id="ProtNLM"/>
    </source>
</evidence>
<feature type="compositionally biased region" description="Low complexity" evidence="1">
    <location>
        <begin position="187"/>
        <end position="198"/>
    </location>
</feature>
<dbReference type="STRING" id="1619046.US42_C0016G0008"/>
<dbReference type="EMBL" id="LBSX01000016">
    <property type="protein sequence ID" value="KKQ27023.1"/>
    <property type="molecule type" value="Genomic_DNA"/>
</dbReference>
<protein>
    <recommendedName>
        <fullName evidence="4">Homeodomain phBC6A51-type domain-containing protein</fullName>
    </recommendedName>
</protein>
<dbReference type="Proteomes" id="UP000034849">
    <property type="component" value="Unassembled WGS sequence"/>
</dbReference>